<dbReference type="InterPro" id="IPR009951">
    <property type="entry name" value="Host-nuc_inhib_Gam"/>
</dbReference>
<reference evidence="4" key="3">
    <citation type="journal article" date="2018" name="Vet. Microbiol.">
        <title>Molecular epidemiology of methicillin-resistant staphylococci amongst veterinary personnel, personnel-owned pets, patients and the hospital environment of two companion animal veterinary hospitals.</title>
        <authorList>
            <person name="Worthing K.A."/>
            <person name="Brown J."/>
            <person name="Gerber L."/>
            <person name="Abraham S."/>
            <person name="Trott D."/>
            <person name="Norris J.M."/>
        </authorList>
    </citation>
    <scope>NUCLEOTIDE SEQUENCE [LARGE SCALE GENOMIC DNA]</scope>
    <source>
        <strain evidence="4">ST496-2</strain>
    </source>
</reference>
<evidence type="ECO:0000313" key="3">
    <source>
        <dbReference type="Proteomes" id="UP000246800"/>
    </source>
</evidence>
<dbReference type="Proteomes" id="UP000246800">
    <property type="component" value="Unassembled WGS sequence"/>
</dbReference>
<dbReference type="SUPFAM" id="SSF161266">
    <property type="entry name" value="Gam-like"/>
    <property type="match status" value="1"/>
</dbReference>
<dbReference type="GO" id="GO:0042262">
    <property type="term" value="P:DNA protection"/>
    <property type="evidence" value="ECO:0007669"/>
    <property type="project" value="InterPro"/>
</dbReference>
<gene>
    <name evidence="1" type="ORF">DD902_11420</name>
    <name evidence="2" type="ORF">DV961_11885</name>
</gene>
<reference evidence="1 3" key="1">
    <citation type="journal article" date="2018" name="Vet. Microbiol.">
        <title>Clonal diversity and geographic distribution of methicillin-resistant Staphylococcus pseudintermedius from Australian animals: Discovery of novel sequence types.</title>
        <authorList>
            <person name="Worthing K.A."/>
            <person name="Abraham S."/>
            <person name="Coombs G.W."/>
            <person name="Pang S."/>
            <person name="Saputra S."/>
            <person name="Jordan D."/>
            <person name="Trott D.J."/>
            <person name="Norris J.M."/>
        </authorList>
    </citation>
    <scope>NUCLEOTIDE SEQUENCE [LARGE SCALE GENOMIC DNA]</scope>
    <source>
        <strain evidence="1 3">ST525 1</strain>
    </source>
</reference>
<organism evidence="1 3">
    <name type="scientific">Staphylococcus pseudintermedius</name>
    <dbReference type="NCBI Taxonomy" id="283734"/>
    <lineage>
        <taxon>Bacteria</taxon>
        <taxon>Bacillati</taxon>
        <taxon>Bacillota</taxon>
        <taxon>Bacilli</taxon>
        <taxon>Bacillales</taxon>
        <taxon>Staphylococcaceae</taxon>
        <taxon>Staphylococcus</taxon>
        <taxon>Staphylococcus intermedius group</taxon>
    </lineage>
</organism>
<evidence type="ECO:0000313" key="4">
    <source>
        <dbReference type="Proteomes" id="UP000256409"/>
    </source>
</evidence>
<dbReference type="AlphaFoldDB" id="A0A317Z1H4"/>
<evidence type="ECO:0000313" key="2">
    <source>
        <dbReference type="EMBL" id="REA80330.1"/>
    </source>
</evidence>
<evidence type="ECO:0000313" key="1">
    <source>
        <dbReference type="EMBL" id="PWZ73263.1"/>
    </source>
</evidence>
<dbReference type="GO" id="GO:0003690">
    <property type="term" value="F:double-stranded DNA binding"/>
    <property type="evidence" value="ECO:0007669"/>
    <property type="project" value="InterPro"/>
</dbReference>
<protein>
    <recommendedName>
        <fullName evidence="5">Host-nuclease inhibitor protein Gam</fullName>
    </recommendedName>
</protein>
<dbReference type="Proteomes" id="UP000256409">
    <property type="component" value="Unassembled WGS sequence"/>
</dbReference>
<accession>A0A317Z1H4</accession>
<dbReference type="RefSeq" id="WP_100004522.1">
    <property type="nucleotide sequence ID" value="NZ_BAAFHP010000003.1"/>
</dbReference>
<comment type="caution">
    <text evidence="1">The sequence shown here is derived from an EMBL/GenBank/DDBJ whole genome shotgun (WGS) entry which is preliminary data.</text>
</comment>
<dbReference type="OrthoDB" id="1908548at2"/>
<sequence length="182" mass="21093">MTNQLQKIELENLERSESFQVNSLETANWAFKKLEALKAKEDEINKVAEKELERIKQWQSQELKSIENDKEYFEYLVTDYYKREKEKNDEFKLSTPYGKVTSRVGAKVLEMQGGVNEQDVIDQLEQKGLVDFVKVTKKLNQADIKKNFNITDDGTLIDMNGEVLEGVKMVRKPTSYTVKAGE</sequence>
<dbReference type="Pfam" id="PF07352">
    <property type="entry name" value="Phage_Mu_Gam"/>
    <property type="match status" value="1"/>
</dbReference>
<evidence type="ECO:0008006" key="5">
    <source>
        <dbReference type="Google" id="ProtNLM"/>
    </source>
</evidence>
<dbReference type="EMBL" id="QEIT01000075">
    <property type="protein sequence ID" value="PWZ73263.1"/>
    <property type="molecule type" value="Genomic_DNA"/>
</dbReference>
<reference evidence="2" key="2">
    <citation type="journal article" date="2018" name="Vet. Microbiol.">
        <title>Methicillin-resistant staphylococci amongst veterinary personnel, personnel-owned pets, patients and the hospital environment of two small animal veterinary hospitals.</title>
        <authorList>
            <person name="Worthing K.A."/>
            <person name="Brown J."/>
            <person name="Gerber L."/>
            <person name="Abraham S."/>
            <person name="Trott D."/>
            <person name="Norris J.M."/>
        </authorList>
    </citation>
    <scope>NUCLEOTIDE SEQUENCE</scope>
    <source>
        <strain evidence="2">ST496-2</strain>
    </source>
</reference>
<dbReference type="EMBL" id="QQPC01000097">
    <property type="protein sequence ID" value="REA80330.1"/>
    <property type="molecule type" value="Genomic_DNA"/>
</dbReference>
<proteinExistence type="predicted"/>
<name>A0A317Z1H4_STAPS</name>